<reference evidence="8" key="1">
    <citation type="submission" date="2011-12" db="EMBL/GenBank/DDBJ databases">
        <title>Complete sequence of Clostridium clariflavum DSM 19732.</title>
        <authorList>
            <consortium name="US DOE Joint Genome Institute"/>
            <person name="Lucas S."/>
            <person name="Han J."/>
            <person name="Lapidus A."/>
            <person name="Cheng J.-F."/>
            <person name="Goodwin L."/>
            <person name="Pitluck S."/>
            <person name="Peters L."/>
            <person name="Teshima H."/>
            <person name="Detter J.C."/>
            <person name="Han C."/>
            <person name="Tapia R."/>
            <person name="Land M."/>
            <person name="Hauser L."/>
            <person name="Kyrpides N."/>
            <person name="Ivanova N."/>
            <person name="Pagani I."/>
            <person name="Kitzmiller T."/>
            <person name="Lynd L."/>
            <person name="Izquierdo J."/>
            <person name="Woyke T."/>
        </authorList>
    </citation>
    <scope>NUCLEOTIDE SEQUENCE [LARGE SCALE GENOMIC DNA]</scope>
    <source>
        <strain evidence="8">DSM 19732 / NBRC 101661 / EBR45</strain>
    </source>
</reference>
<evidence type="ECO:0000256" key="5">
    <source>
        <dbReference type="ARBA" id="ARBA00022747"/>
    </source>
</evidence>
<dbReference type="SUPFAM" id="SSF53335">
    <property type="entry name" value="S-adenosyl-L-methionine-dependent methyltransferases"/>
    <property type="match status" value="1"/>
</dbReference>
<gene>
    <name evidence="7" type="ordered locus">Clocl_1913</name>
</gene>
<reference evidence="7 8" key="2">
    <citation type="journal article" date="2012" name="Stand. Genomic Sci.">
        <title>Complete Genome Sequence of Clostridium clariflavum DSM 19732.</title>
        <authorList>
            <person name="Izquierdo J.A."/>
            <person name="Goodwin L."/>
            <person name="Davenport K.W."/>
            <person name="Teshima H."/>
            <person name="Bruce D."/>
            <person name="Detter C."/>
            <person name="Tapia R."/>
            <person name="Han S."/>
            <person name="Land M."/>
            <person name="Hauser L."/>
            <person name="Jeffries C.D."/>
            <person name="Han J."/>
            <person name="Pitluck S."/>
            <person name="Nolan M."/>
            <person name="Chen A."/>
            <person name="Huntemann M."/>
            <person name="Mavromatis K."/>
            <person name="Mikhailova N."/>
            <person name="Liolios K."/>
            <person name="Woyke T."/>
            <person name="Lynd L.R."/>
        </authorList>
    </citation>
    <scope>NUCLEOTIDE SEQUENCE [LARGE SCALE GENOMIC DNA]</scope>
    <source>
        <strain evidence="8">DSM 19732 / NBRC 101661 / EBR45</strain>
    </source>
</reference>
<dbReference type="EMBL" id="CP003065">
    <property type="protein sequence ID" value="AEV68515.1"/>
    <property type="molecule type" value="Genomic_DNA"/>
</dbReference>
<name>G8LUY5_ACECE</name>
<organism evidence="7 8">
    <name type="scientific">Acetivibrio clariflavus (strain DSM 19732 / NBRC 101661 / EBR45)</name>
    <name type="common">Clostridium clariflavum</name>
    <dbReference type="NCBI Taxonomy" id="720554"/>
    <lineage>
        <taxon>Bacteria</taxon>
        <taxon>Bacillati</taxon>
        <taxon>Bacillota</taxon>
        <taxon>Clostridia</taxon>
        <taxon>Eubacteriales</taxon>
        <taxon>Oscillospiraceae</taxon>
        <taxon>Acetivibrio</taxon>
    </lineage>
</organism>
<sequence length="627" mass="72420">MIETTLTGKTPDIGEENIKKLMTMFPEVVTEGKVDFEKLKQLLGEYVDDSNERYNFTWNGKGRALRLSQTPSLGTLRPCKEESKDWDTTQNLYIEGDNLEVLKLLQKSYHSKVKMIYIDPPYNTGKDFVYPDDFHDSLENYKKLTGQVDSEGNRISTNTEASGRYHTDWLNMMYPRLRLARNLLTEDGVIFISIDDNEVHNLRKICDEVFGEDNFVSAFIRKGSGGRQDSKHYAIVHEYILCYAKQISLYISGKELKEDENYPFYDEVKKLKYKTQLLRKWGENSKRTDRPNLFYPIPDPDGNDHFPMLPSGEEGCWRWGKEKMFEEIKNGRVEFKRKDGAWIAYEKIFEPTSDNPNTKLFTTIVDDIGSSSGAGLLKQIFNEKIFDYPKPVDLIKRVINFVNIKDDDIILDFFSGSATTAHAIMQLNAEDGGNRKFIMVQLPEPTDEKSEAYKAGYKNICEIGKERIRRAGEKIKEEYKDKENIENLDIGFKVFKLDTSNIRKWQPDYDNLEQSLMDYVDNFVEGRTEFDVVYEIMLKYGLDLTYPVDEFTIAGKKVYSIGYGMLMICLDNEITTEVAKGILTKIKELSPESSRVVFKDNGFKSDSNKTNIKEILKSGGIEEFITI</sequence>
<dbReference type="STRING" id="720554.Clocl_1913"/>
<dbReference type="AlphaFoldDB" id="G8LUY5"/>
<dbReference type="GO" id="GO:0032259">
    <property type="term" value="P:methylation"/>
    <property type="evidence" value="ECO:0007669"/>
    <property type="project" value="UniProtKB-KW"/>
</dbReference>
<dbReference type="InterPro" id="IPR002295">
    <property type="entry name" value="N4/N6-MTase_EcoPI_Mod-like"/>
</dbReference>
<dbReference type="InterPro" id="IPR002052">
    <property type="entry name" value="DNA_methylase_N6_adenine_CS"/>
</dbReference>
<evidence type="ECO:0000313" key="7">
    <source>
        <dbReference type="EMBL" id="AEV68515.1"/>
    </source>
</evidence>
<dbReference type="PIRSF" id="PIRSF015855">
    <property type="entry name" value="TypeIII_Mtase_mKpnI"/>
    <property type="match status" value="1"/>
</dbReference>
<dbReference type="RefSeq" id="WP_014255100.1">
    <property type="nucleotide sequence ID" value="NC_016627.1"/>
</dbReference>
<evidence type="ECO:0000256" key="2">
    <source>
        <dbReference type="ARBA" id="ARBA00022603"/>
    </source>
</evidence>
<dbReference type="OrthoDB" id="9800801at2"/>
<dbReference type="Proteomes" id="UP000005435">
    <property type="component" value="Chromosome"/>
</dbReference>
<dbReference type="PROSITE" id="PS00092">
    <property type="entry name" value="N6_MTASE"/>
    <property type="match status" value="1"/>
</dbReference>
<dbReference type="HOGENOM" id="CLU_020164_2_1_9"/>
<keyword evidence="2 7" id="KW-0489">Methyltransferase</keyword>
<dbReference type="InterPro" id="IPR002941">
    <property type="entry name" value="DNA_methylase_N4/N6"/>
</dbReference>
<dbReference type="KEGG" id="ccl:Clocl_1913"/>
<feature type="domain" description="DNA methylase N-4/N-6" evidence="6">
    <location>
        <begin position="113"/>
        <end position="430"/>
    </location>
</feature>
<evidence type="ECO:0000259" key="6">
    <source>
        <dbReference type="Pfam" id="PF01555"/>
    </source>
</evidence>
<keyword evidence="8" id="KW-1185">Reference proteome</keyword>
<evidence type="ECO:0000313" key="8">
    <source>
        <dbReference type="Proteomes" id="UP000005435"/>
    </source>
</evidence>
<accession>G8LUY5</accession>
<proteinExistence type="inferred from homology"/>
<protein>
    <submittedName>
        <fullName evidence="7">Adenine specific DNA methylase Mod</fullName>
    </submittedName>
</protein>
<comment type="similarity">
    <text evidence="1">Belongs to the N(4)/N(6)-methyltransferase family.</text>
</comment>
<keyword evidence="3" id="KW-0808">Transferase</keyword>
<dbReference type="PRINTS" id="PR00506">
    <property type="entry name" value="D21N6MTFRASE"/>
</dbReference>
<dbReference type="GO" id="GO:0008170">
    <property type="term" value="F:N-methyltransferase activity"/>
    <property type="evidence" value="ECO:0007669"/>
    <property type="project" value="InterPro"/>
</dbReference>
<dbReference type="Gene3D" id="3.40.50.150">
    <property type="entry name" value="Vaccinia Virus protein VP39"/>
    <property type="match status" value="1"/>
</dbReference>
<evidence type="ECO:0000256" key="3">
    <source>
        <dbReference type="ARBA" id="ARBA00022679"/>
    </source>
</evidence>
<dbReference type="eggNOG" id="COG2189">
    <property type="taxonomic scope" value="Bacteria"/>
</dbReference>
<keyword evidence="5" id="KW-0680">Restriction system</keyword>
<dbReference type="InterPro" id="IPR029063">
    <property type="entry name" value="SAM-dependent_MTases_sf"/>
</dbReference>
<evidence type="ECO:0000256" key="4">
    <source>
        <dbReference type="ARBA" id="ARBA00022691"/>
    </source>
</evidence>
<dbReference type="Pfam" id="PF01555">
    <property type="entry name" value="N6_N4_Mtase"/>
    <property type="match status" value="1"/>
</dbReference>
<keyword evidence="4" id="KW-0949">S-adenosyl-L-methionine</keyword>
<dbReference type="GO" id="GO:0009307">
    <property type="term" value="P:DNA restriction-modification system"/>
    <property type="evidence" value="ECO:0007669"/>
    <property type="project" value="UniProtKB-KW"/>
</dbReference>
<evidence type="ECO:0000256" key="1">
    <source>
        <dbReference type="ARBA" id="ARBA00006594"/>
    </source>
</evidence>
<dbReference type="GO" id="GO:0003677">
    <property type="term" value="F:DNA binding"/>
    <property type="evidence" value="ECO:0007669"/>
    <property type="project" value="InterPro"/>
</dbReference>
<dbReference type="REBASE" id="45492">
    <property type="entry name" value="M.Ccl19732ORF1913P"/>
</dbReference>